<organism evidence="18 19">
    <name type="scientific">Streptomyces evansiae</name>
    <dbReference type="NCBI Taxonomy" id="3075535"/>
    <lineage>
        <taxon>Bacteria</taxon>
        <taxon>Bacillati</taxon>
        <taxon>Actinomycetota</taxon>
        <taxon>Actinomycetes</taxon>
        <taxon>Kitasatosporales</taxon>
        <taxon>Streptomycetaceae</taxon>
        <taxon>Streptomyces</taxon>
    </lineage>
</organism>
<comment type="subcellular location">
    <subcellularLocation>
        <location evidence="14">Cytoplasm</location>
    </subcellularLocation>
</comment>
<comment type="cofactor">
    <cofactor evidence="1 14">
        <name>FAD</name>
        <dbReference type="ChEBI" id="CHEBI:57692"/>
    </cofactor>
</comment>
<dbReference type="GO" id="GO:0008734">
    <property type="term" value="F:L-aspartate oxidase activity"/>
    <property type="evidence" value="ECO:0007669"/>
    <property type="project" value="UniProtKB-UniRule"/>
</dbReference>
<dbReference type="Gene3D" id="3.50.50.60">
    <property type="entry name" value="FAD/NAD(P)-binding domain"/>
    <property type="match status" value="1"/>
</dbReference>
<keyword evidence="9 14" id="KW-0560">Oxidoreductase</keyword>
<keyword evidence="7 14" id="KW-0662">Pyridine nucleotide biosynthesis</keyword>
<evidence type="ECO:0000256" key="8">
    <source>
        <dbReference type="ARBA" id="ARBA00022827"/>
    </source>
</evidence>
<comment type="caution">
    <text evidence="18">The sequence shown here is derived from an EMBL/GenBank/DDBJ whole genome shotgun (WGS) entry which is preliminary data.</text>
</comment>
<evidence type="ECO:0000256" key="9">
    <source>
        <dbReference type="ARBA" id="ARBA00023002"/>
    </source>
</evidence>
<evidence type="ECO:0000256" key="15">
    <source>
        <dbReference type="SAM" id="MobiDB-lite"/>
    </source>
</evidence>
<feature type="active site" description="Proton acceptor" evidence="13">
    <location>
        <position position="308"/>
    </location>
</feature>
<evidence type="ECO:0000313" key="18">
    <source>
        <dbReference type="EMBL" id="MDT0418935.1"/>
    </source>
</evidence>
<keyword evidence="6 14" id="KW-0285">Flavoprotein</keyword>
<dbReference type="InterPro" id="IPR003953">
    <property type="entry name" value="FAD-dep_OxRdtase_2_FAD-bd"/>
</dbReference>
<evidence type="ECO:0000256" key="10">
    <source>
        <dbReference type="ARBA" id="ARBA00029426"/>
    </source>
</evidence>
<dbReference type="Gene3D" id="1.20.58.100">
    <property type="entry name" value="Fumarate reductase/succinate dehydrogenase flavoprotein-like, C-terminal domain"/>
    <property type="match status" value="1"/>
</dbReference>
<feature type="region of interest" description="Disordered" evidence="15">
    <location>
        <begin position="566"/>
        <end position="589"/>
    </location>
</feature>
<feature type="region of interest" description="Disordered" evidence="15">
    <location>
        <begin position="432"/>
        <end position="453"/>
    </location>
</feature>
<evidence type="ECO:0000256" key="4">
    <source>
        <dbReference type="ARBA" id="ARBA00012173"/>
    </source>
</evidence>
<evidence type="ECO:0000313" key="19">
    <source>
        <dbReference type="Proteomes" id="UP001183607"/>
    </source>
</evidence>
<dbReference type="InterPro" id="IPR027477">
    <property type="entry name" value="Succ_DH/fumarate_Rdtase_cat_sf"/>
</dbReference>
<proteinExistence type="inferred from homology"/>
<feature type="domain" description="FAD-dependent oxidoreductase 2 FAD-binding" evidence="16">
    <location>
        <begin position="27"/>
        <end position="410"/>
    </location>
</feature>
<dbReference type="SUPFAM" id="SSF51905">
    <property type="entry name" value="FAD/NAD(P)-binding domain"/>
    <property type="match status" value="1"/>
</dbReference>
<protein>
    <recommendedName>
        <fullName evidence="5 12">L-aspartate oxidase</fullName>
        <ecNumber evidence="4 12">1.4.3.16</ecNumber>
    </recommendedName>
</protein>
<dbReference type="PIRSF" id="PIRSF000171">
    <property type="entry name" value="SDHA_APRA_LASPO"/>
    <property type="match status" value="1"/>
</dbReference>
<evidence type="ECO:0000256" key="1">
    <source>
        <dbReference type="ARBA" id="ARBA00001974"/>
    </source>
</evidence>
<evidence type="ECO:0000256" key="7">
    <source>
        <dbReference type="ARBA" id="ARBA00022642"/>
    </source>
</evidence>
<dbReference type="GO" id="GO:0033765">
    <property type="term" value="F:steroid dehydrogenase activity, acting on the CH-CH group of donors"/>
    <property type="evidence" value="ECO:0007669"/>
    <property type="project" value="UniProtKB-ARBA"/>
</dbReference>
<comment type="similarity">
    <text evidence="3 14">Belongs to the FAD-dependent oxidoreductase 2 family. NadB subfamily.</text>
</comment>
<dbReference type="PANTHER" id="PTHR42716">
    <property type="entry name" value="L-ASPARTATE OXIDASE"/>
    <property type="match status" value="1"/>
</dbReference>
<dbReference type="SUPFAM" id="SSF46977">
    <property type="entry name" value="Succinate dehydrogenase/fumarate reductase flavoprotein C-terminal domain"/>
    <property type="match status" value="1"/>
</dbReference>
<name>A0ABD5EFE3_9ACTN</name>
<sequence length="589" mass="61758">MSTEKSPIPPETLRLPAPAPGWRREADVVVVGSGVAGLTVALRCEAAGLRTVVVTKARLDDGSTRWAQGGIAAALGEGDTPEQHFDDTLVAGVGLCDFDAVRLLVTEGPGAVRRLIGTGARFDTEDTEEGGTEIALTREGGHHRRRIVHAGGDATGAEVSRALVEAVRAKAIPTIENALALDLLKDAGGRTAGITLHVMGEGQHDGVGAVLAPAVVLATGGMGQVFAATTNPPVSTGDGVALALRAGAEVSDLEFVQFHPTVLFLGPGAEGQQPLVSEAVRGEGAHLVDADGVRFMTGQHELGELAPRDIVAKAITRRMREQGTTHMYLDARHFGAEMWENRFPTILAACRAHGIDPVTAPVPVSPAAHYASGGVRTDTDGRTTVPGLYACGEVACTGVHGANRLASNSLLEGLVYAERIAAHLVAGHAAAERSPATAAERSSGPDNRHQTVREPVREPVRTEVLQATEDRFAVQRAMSEGASVLRSAASLRATAEALDALRAQAVEAKPAEPGVDTWQATNLLTVARVLTEAALAREETRGCHWREDHPERDDAAGARHIVVTLDAATHTPRLRPTSGTTFPPTRPHD</sequence>
<dbReference type="GO" id="GO:0005737">
    <property type="term" value="C:cytoplasm"/>
    <property type="evidence" value="ECO:0007669"/>
    <property type="project" value="UniProtKB-SubCell"/>
</dbReference>
<evidence type="ECO:0000256" key="3">
    <source>
        <dbReference type="ARBA" id="ARBA00008562"/>
    </source>
</evidence>
<dbReference type="NCBIfam" id="TIGR00551">
    <property type="entry name" value="nadB"/>
    <property type="match status" value="1"/>
</dbReference>
<reference evidence="19" key="1">
    <citation type="submission" date="2023-07" db="EMBL/GenBank/DDBJ databases">
        <title>30 novel species of actinomycetes from the DSMZ collection.</title>
        <authorList>
            <person name="Nouioui I."/>
        </authorList>
    </citation>
    <scope>NUCLEOTIDE SEQUENCE [LARGE SCALE GENOMIC DNA]</scope>
    <source>
        <strain evidence="19">DSM 41982</strain>
    </source>
</reference>
<dbReference type="InterPro" id="IPR037099">
    <property type="entry name" value="Fum_R/Succ_DH_flav-like_C_sf"/>
</dbReference>
<dbReference type="RefSeq" id="WP_311677590.1">
    <property type="nucleotide sequence ID" value="NZ_JAVRER010000058.1"/>
</dbReference>
<dbReference type="InterPro" id="IPR005288">
    <property type="entry name" value="NadB"/>
</dbReference>
<dbReference type="Pfam" id="PF02910">
    <property type="entry name" value="Succ_DH_flav_C"/>
    <property type="match status" value="1"/>
</dbReference>
<evidence type="ECO:0000259" key="17">
    <source>
        <dbReference type="Pfam" id="PF02910"/>
    </source>
</evidence>
<evidence type="ECO:0000259" key="16">
    <source>
        <dbReference type="Pfam" id="PF00890"/>
    </source>
</evidence>
<dbReference type="Gene3D" id="3.90.700.10">
    <property type="entry name" value="Succinate dehydrogenase/fumarate reductase flavoprotein, catalytic domain"/>
    <property type="match status" value="1"/>
</dbReference>
<dbReference type="PRINTS" id="PR00368">
    <property type="entry name" value="FADPNR"/>
</dbReference>
<dbReference type="PANTHER" id="PTHR42716:SF2">
    <property type="entry name" value="L-ASPARTATE OXIDASE, CHLOROPLASTIC"/>
    <property type="match status" value="1"/>
</dbReference>
<dbReference type="SUPFAM" id="SSF56425">
    <property type="entry name" value="Succinate dehydrogenase/fumarate reductase flavoprotein, catalytic domain"/>
    <property type="match status" value="1"/>
</dbReference>
<evidence type="ECO:0000256" key="5">
    <source>
        <dbReference type="ARBA" id="ARBA00021901"/>
    </source>
</evidence>
<comment type="pathway">
    <text evidence="2 14">Cofactor biosynthesis; NAD(+) biosynthesis; iminoaspartate from L-aspartate (oxidase route): step 1/1.</text>
</comment>
<evidence type="ECO:0000256" key="12">
    <source>
        <dbReference type="NCBIfam" id="TIGR00551"/>
    </source>
</evidence>
<feature type="compositionally biased region" description="Low complexity" evidence="15">
    <location>
        <begin position="432"/>
        <end position="442"/>
    </location>
</feature>
<dbReference type="AlphaFoldDB" id="A0ABD5EFE3"/>
<evidence type="ECO:0000256" key="2">
    <source>
        <dbReference type="ARBA" id="ARBA00004950"/>
    </source>
</evidence>
<evidence type="ECO:0000256" key="11">
    <source>
        <dbReference type="ARBA" id="ARBA00048305"/>
    </source>
</evidence>
<keyword evidence="8 14" id="KW-0274">FAD</keyword>
<dbReference type="FunFam" id="3.90.700.10:FF:000002">
    <property type="entry name" value="L-aspartate oxidase"/>
    <property type="match status" value="1"/>
</dbReference>
<accession>A0ABD5EFE3</accession>
<dbReference type="Proteomes" id="UP001183607">
    <property type="component" value="Unassembled WGS sequence"/>
</dbReference>
<dbReference type="EC" id="1.4.3.16" evidence="4 12"/>
<gene>
    <name evidence="18" type="ORF">RM574_25980</name>
</gene>
<comment type="catalytic activity">
    <reaction evidence="11">
        <text>L-aspartate + O2 = iminosuccinate + H2O2</text>
        <dbReference type="Rhea" id="RHEA:25876"/>
        <dbReference type="ChEBI" id="CHEBI:15379"/>
        <dbReference type="ChEBI" id="CHEBI:16240"/>
        <dbReference type="ChEBI" id="CHEBI:29991"/>
        <dbReference type="ChEBI" id="CHEBI:77875"/>
        <dbReference type="EC" id="1.4.3.16"/>
    </reaction>
    <physiologicalReaction direction="left-to-right" evidence="11">
        <dbReference type="Rhea" id="RHEA:25877"/>
    </physiologicalReaction>
</comment>
<feature type="domain" description="Fumarate reductase/succinate dehydrogenase flavoprotein-like C-terminal" evidence="17">
    <location>
        <begin position="473"/>
        <end position="575"/>
    </location>
</feature>
<dbReference type="PRINTS" id="PR00411">
    <property type="entry name" value="PNDRDTASEI"/>
</dbReference>
<dbReference type="InterPro" id="IPR036188">
    <property type="entry name" value="FAD/NAD-bd_sf"/>
</dbReference>
<evidence type="ECO:0000256" key="13">
    <source>
        <dbReference type="PIRSR" id="PIRSR000171-1"/>
    </source>
</evidence>
<evidence type="ECO:0000256" key="14">
    <source>
        <dbReference type="RuleBase" id="RU362049"/>
    </source>
</evidence>
<dbReference type="InterPro" id="IPR015939">
    <property type="entry name" value="Fum_Rdtase/Succ_DH_flav-like_C"/>
</dbReference>
<dbReference type="GO" id="GO:0019363">
    <property type="term" value="P:pyridine nucleotide biosynthetic process"/>
    <property type="evidence" value="ECO:0007669"/>
    <property type="project" value="UniProtKB-UniRule"/>
</dbReference>
<dbReference type="Pfam" id="PF00890">
    <property type="entry name" value="FAD_binding_2"/>
    <property type="match status" value="1"/>
</dbReference>
<evidence type="ECO:0000256" key="6">
    <source>
        <dbReference type="ARBA" id="ARBA00022630"/>
    </source>
</evidence>
<dbReference type="FunFam" id="3.50.50.60:FF:000038">
    <property type="entry name" value="L-aspartate oxidase"/>
    <property type="match status" value="1"/>
</dbReference>
<comment type="function">
    <text evidence="10">Catalyzes the oxidation of L-aspartate to iminoaspartate, the first step in the de novo biosynthesis of NAD(+).</text>
</comment>
<dbReference type="NCBIfam" id="NF005867">
    <property type="entry name" value="PRK07804.1"/>
    <property type="match status" value="1"/>
</dbReference>
<dbReference type="EMBL" id="JAVRER010000058">
    <property type="protein sequence ID" value="MDT0418935.1"/>
    <property type="molecule type" value="Genomic_DNA"/>
</dbReference>